<feature type="binding site" evidence="11">
    <location>
        <position position="58"/>
    </location>
    <ligand>
        <name>Mg(2+)</name>
        <dbReference type="ChEBI" id="CHEBI:18420"/>
    </ligand>
</feature>
<evidence type="ECO:0000259" key="12">
    <source>
        <dbReference type="Pfam" id="PF01648"/>
    </source>
</evidence>
<keyword evidence="10 11" id="KW-0275">Fatty acid biosynthesis</keyword>
<dbReference type="InterPro" id="IPR037143">
    <property type="entry name" value="4-PPantetheinyl_Trfase_dom_sf"/>
</dbReference>
<evidence type="ECO:0000256" key="5">
    <source>
        <dbReference type="ARBA" id="ARBA00022679"/>
    </source>
</evidence>
<evidence type="ECO:0000256" key="8">
    <source>
        <dbReference type="ARBA" id="ARBA00022842"/>
    </source>
</evidence>
<evidence type="ECO:0000256" key="10">
    <source>
        <dbReference type="ARBA" id="ARBA00023160"/>
    </source>
</evidence>
<evidence type="ECO:0000256" key="9">
    <source>
        <dbReference type="ARBA" id="ARBA00023098"/>
    </source>
</evidence>
<dbReference type="InterPro" id="IPR050559">
    <property type="entry name" value="P-Pant_transferase_sf"/>
</dbReference>
<dbReference type="AlphaFoldDB" id="A0A9D6YSY9"/>
<keyword evidence="4 11" id="KW-0444">Lipid biosynthesis</keyword>
<dbReference type="GO" id="GO:0005829">
    <property type="term" value="C:cytosol"/>
    <property type="evidence" value="ECO:0007669"/>
    <property type="project" value="TreeGrafter"/>
</dbReference>
<proteinExistence type="inferred from homology"/>
<comment type="caution">
    <text evidence="13">The sequence shown here is derived from an EMBL/GenBank/DDBJ whole genome shotgun (WGS) entry which is preliminary data.</text>
</comment>
<evidence type="ECO:0000256" key="6">
    <source>
        <dbReference type="ARBA" id="ARBA00022723"/>
    </source>
</evidence>
<dbReference type="GO" id="GO:0006633">
    <property type="term" value="P:fatty acid biosynthetic process"/>
    <property type="evidence" value="ECO:0007669"/>
    <property type="project" value="UniProtKB-UniRule"/>
</dbReference>
<dbReference type="InterPro" id="IPR002582">
    <property type="entry name" value="ACPS"/>
</dbReference>
<evidence type="ECO:0000256" key="1">
    <source>
        <dbReference type="ARBA" id="ARBA00001946"/>
    </source>
</evidence>
<dbReference type="GO" id="GO:0019878">
    <property type="term" value="P:lysine biosynthetic process via aminoadipic acid"/>
    <property type="evidence" value="ECO:0007669"/>
    <property type="project" value="TreeGrafter"/>
</dbReference>
<dbReference type="GO" id="GO:0008897">
    <property type="term" value="F:holo-[acyl-carrier-protein] synthase activity"/>
    <property type="evidence" value="ECO:0007669"/>
    <property type="project" value="UniProtKB-UniRule"/>
</dbReference>
<feature type="domain" description="4'-phosphopantetheinyl transferase" evidence="12">
    <location>
        <begin position="4"/>
        <end position="119"/>
    </location>
</feature>
<sequence length="123" mass="13821">MIKGIGVDIVEIQRIKEAVEKHGDGFLERVYTAKEINYCKSQKAWRYPELAVRFAAKEAYSKAVGTGITGFARNNRGMHWKAIEVRNNSRGKPQIYLKGKPVPEVQVSLSHCRDFAVAMVVIG</sequence>
<dbReference type="Pfam" id="PF01648">
    <property type="entry name" value="ACPS"/>
    <property type="match status" value="1"/>
</dbReference>
<keyword evidence="7 11" id="KW-0276">Fatty acid metabolism</keyword>
<evidence type="ECO:0000256" key="3">
    <source>
        <dbReference type="ARBA" id="ARBA00022490"/>
    </source>
</evidence>
<dbReference type="GO" id="GO:0000287">
    <property type="term" value="F:magnesium ion binding"/>
    <property type="evidence" value="ECO:0007669"/>
    <property type="project" value="UniProtKB-UniRule"/>
</dbReference>
<dbReference type="SUPFAM" id="SSF56214">
    <property type="entry name" value="4'-phosphopantetheinyl transferase"/>
    <property type="match status" value="1"/>
</dbReference>
<evidence type="ECO:0000313" key="14">
    <source>
        <dbReference type="Proteomes" id="UP000808761"/>
    </source>
</evidence>
<comment type="similarity">
    <text evidence="11">Belongs to the P-Pant transferase superfamily. AcpS family.</text>
</comment>
<name>A0A9D6YSY9_UNCSA</name>
<comment type="subcellular location">
    <subcellularLocation>
        <location evidence="11">Cytoplasm</location>
    </subcellularLocation>
</comment>
<evidence type="ECO:0000256" key="7">
    <source>
        <dbReference type="ARBA" id="ARBA00022832"/>
    </source>
</evidence>
<dbReference type="EC" id="2.7.8.7" evidence="11"/>
<dbReference type="NCBIfam" id="TIGR00556">
    <property type="entry name" value="pantethn_trn"/>
    <property type="match status" value="1"/>
</dbReference>
<dbReference type="PANTHER" id="PTHR12215">
    <property type="entry name" value="PHOSPHOPANTETHEINE TRANSFERASE"/>
    <property type="match status" value="1"/>
</dbReference>
<comment type="similarity">
    <text evidence="2">Belongs to the P-Pant transferase superfamily. Gsp/Sfp/HetI/AcpT family.</text>
</comment>
<reference evidence="13" key="1">
    <citation type="submission" date="2020-07" db="EMBL/GenBank/DDBJ databases">
        <title>Huge and variable diversity of episymbiotic CPR bacteria and DPANN archaea in groundwater ecosystems.</title>
        <authorList>
            <person name="He C.Y."/>
            <person name="Keren R."/>
            <person name="Whittaker M."/>
            <person name="Farag I.F."/>
            <person name="Doudna J."/>
            <person name="Cate J.H.D."/>
            <person name="Banfield J.F."/>
        </authorList>
    </citation>
    <scope>NUCLEOTIDE SEQUENCE</scope>
    <source>
        <strain evidence="13">NC_groundwater_1860_Pr3_B-0.1um_51_7</strain>
    </source>
</reference>
<comment type="function">
    <text evidence="11">Transfers the 4'-phosphopantetheine moiety from coenzyme A to a Ser of acyl-carrier-protein.</text>
</comment>
<keyword evidence="6 11" id="KW-0479">Metal-binding</keyword>
<evidence type="ECO:0000313" key="13">
    <source>
        <dbReference type="EMBL" id="MBI5078662.1"/>
    </source>
</evidence>
<evidence type="ECO:0000256" key="4">
    <source>
        <dbReference type="ARBA" id="ARBA00022516"/>
    </source>
</evidence>
<dbReference type="Proteomes" id="UP000808761">
    <property type="component" value="Unassembled WGS sequence"/>
</dbReference>
<dbReference type="PANTHER" id="PTHR12215:SF10">
    <property type="entry name" value="L-AMINOADIPATE-SEMIALDEHYDE DEHYDROGENASE-PHOSPHOPANTETHEINYL TRANSFERASE"/>
    <property type="match status" value="1"/>
</dbReference>
<comment type="catalytic activity">
    <reaction evidence="11">
        <text>apo-[ACP] + CoA = holo-[ACP] + adenosine 3',5'-bisphosphate + H(+)</text>
        <dbReference type="Rhea" id="RHEA:12068"/>
        <dbReference type="Rhea" id="RHEA-COMP:9685"/>
        <dbReference type="Rhea" id="RHEA-COMP:9690"/>
        <dbReference type="ChEBI" id="CHEBI:15378"/>
        <dbReference type="ChEBI" id="CHEBI:29999"/>
        <dbReference type="ChEBI" id="CHEBI:57287"/>
        <dbReference type="ChEBI" id="CHEBI:58343"/>
        <dbReference type="ChEBI" id="CHEBI:64479"/>
        <dbReference type="EC" id="2.7.8.7"/>
    </reaction>
</comment>
<dbReference type="InterPro" id="IPR004568">
    <property type="entry name" value="Ppantetheine-prot_Trfase_dom"/>
</dbReference>
<dbReference type="Gene3D" id="3.90.470.20">
    <property type="entry name" value="4'-phosphopantetheinyl transferase domain"/>
    <property type="match status" value="1"/>
</dbReference>
<accession>A0A9D6YSY9</accession>
<keyword evidence="9 11" id="KW-0443">Lipid metabolism</keyword>
<evidence type="ECO:0000256" key="2">
    <source>
        <dbReference type="ARBA" id="ARBA00010990"/>
    </source>
</evidence>
<evidence type="ECO:0000256" key="11">
    <source>
        <dbReference type="HAMAP-Rule" id="MF_00101"/>
    </source>
</evidence>
<gene>
    <name evidence="11 13" type="primary">acpS</name>
    <name evidence="13" type="ORF">HZB08_01390</name>
</gene>
<keyword evidence="3 11" id="KW-0963">Cytoplasm</keyword>
<keyword evidence="8 11" id="KW-0460">Magnesium</keyword>
<organism evidence="13 14">
    <name type="scientific">Candidatus Saganbacteria bacterium</name>
    <dbReference type="NCBI Taxonomy" id="2575572"/>
    <lineage>
        <taxon>Bacteria</taxon>
        <taxon>Bacillati</taxon>
        <taxon>Saganbacteria</taxon>
    </lineage>
</organism>
<dbReference type="InterPro" id="IPR008278">
    <property type="entry name" value="4-PPantetheinyl_Trfase_dom"/>
</dbReference>
<dbReference type="NCBIfam" id="TIGR00516">
    <property type="entry name" value="acpS"/>
    <property type="match status" value="1"/>
</dbReference>
<feature type="binding site" evidence="11">
    <location>
        <position position="8"/>
    </location>
    <ligand>
        <name>Mg(2+)</name>
        <dbReference type="ChEBI" id="CHEBI:18420"/>
    </ligand>
</feature>
<dbReference type="HAMAP" id="MF_00101">
    <property type="entry name" value="AcpS"/>
    <property type="match status" value="1"/>
</dbReference>
<keyword evidence="5 11" id="KW-0808">Transferase</keyword>
<dbReference type="EMBL" id="JACRKR010000071">
    <property type="protein sequence ID" value="MBI5078662.1"/>
    <property type="molecule type" value="Genomic_DNA"/>
</dbReference>
<comment type="cofactor">
    <cofactor evidence="1 11">
        <name>Mg(2+)</name>
        <dbReference type="ChEBI" id="CHEBI:18420"/>
    </cofactor>
</comment>
<protein>
    <recommendedName>
        <fullName evidence="11">Holo-[acyl-carrier-protein] synthase</fullName>
        <shortName evidence="11">Holo-ACP synthase</shortName>
        <ecNumber evidence="11">2.7.8.7</ecNumber>
    </recommendedName>
    <alternativeName>
        <fullName evidence="11">4'-phosphopantetheinyl transferase AcpS</fullName>
    </alternativeName>
</protein>